<evidence type="ECO:0000256" key="1">
    <source>
        <dbReference type="SAM" id="MobiDB-lite"/>
    </source>
</evidence>
<protein>
    <submittedName>
        <fullName evidence="2">Uncharacterized protein</fullName>
    </submittedName>
</protein>
<proteinExistence type="predicted"/>
<gene>
    <name evidence="2" type="ORF">NQ318_020030</name>
</gene>
<organism evidence="2 3">
    <name type="scientific">Aromia moschata</name>
    <dbReference type="NCBI Taxonomy" id="1265417"/>
    <lineage>
        <taxon>Eukaryota</taxon>
        <taxon>Metazoa</taxon>
        <taxon>Ecdysozoa</taxon>
        <taxon>Arthropoda</taxon>
        <taxon>Hexapoda</taxon>
        <taxon>Insecta</taxon>
        <taxon>Pterygota</taxon>
        <taxon>Neoptera</taxon>
        <taxon>Endopterygota</taxon>
        <taxon>Coleoptera</taxon>
        <taxon>Polyphaga</taxon>
        <taxon>Cucujiformia</taxon>
        <taxon>Chrysomeloidea</taxon>
        <taxon>Cerambycidae</taxon>
        <taxon>Cerambycinae</taxon>
        <taxon>Callichromatini</taxon>
        <taxon>Aromia</taxon>
    </lineage>
</organism>
<feature type="region of interest" description="Disordered" evidence="1">
    <location>
        <begin position="75"/>
        <end position="96"/>
    </location>
</feature>
<reference evidence="2" key="1">
    <citation type="journal article" date="2023" name="Insect Mol. Biol.">
        <title>Genome sequencing provides insights into the evolution of gene families encoding plant cell wall-degrading enzymes in longhorned beetles.</title>
        <authorList>
            <person name="Shin N.R."/>
            <person name="Okamura Y."/>
            <person name="Kirsch R."/>
            <person name="Pauchet Y."/>
        </authorList>
    </citation>
    <scope>NUCLEOTIDE SEQUENCE</scope>
    <source>
        <strain evidence="2">AMC_N1</strain>
    </source>
</reference>
<dbReference type="EMBL" id="JAPWTK010000007">
    <property type="protein sequence ID" value="KAJ8960737.1"/>
    <property type="molecule type" value="Genomic_DNA"/>
</dbReference>
<dbReference type="Proteomes" id="UP001162162">
    <property type="component" value="Unassembled WGS sequence"/>
</dbReference>
<sequence>MSKLTLTSPVAGNKACLLLRACFAGGQTASYTPKHVDTPEEVLAKYYAGVLKEQHDVCDGRRPVECSEPPPLLSNECHPEKEERPTPLMVSKPDVPPGACKTKTVTFAEDSERCDVDRYDLCGLRKERTAL</sequence>
<evidence type="ECO:0000313" key="3">
    <source>
        <dbReference type="Proteomes" id="UP001162162"/>
    </source>
</evidence>
<accession>A0AAV8ZC77</accession>
<keyword evidence="3" id="KW-1185">Reference proteome</keyword>
<comment type="caution">
    <text evidence="2">The sequence shown here is derived from an EMBL/GenBank/DDBJ whole genome shotgun (WGS) entry which is preliminary data.</text>
</comment>
<evidence type="ECO:0000313" key="2">
    <source>
        <dbReference type="EMBL" id="KAJ8960737.1"/>
    </source>
</evidence>
<dbReference type="AlphaFoldDB" id="A0AAV8ZC77"/>
<name>A0AAV8ZC77_9CUCU</name>